<dbReference type="Proteomes" id="UP000663419">
    <property type="component" value="Chromosome 3"/>
</dbReference>
<proteinExistence type="predicted"/>
<dbReference type="EMBL" id="CP069104">
    <property type="protein sequence ID" value="QSS53012.1"/>
    <property type="molecule type" value="Genomic_DNA"/>
</dbReference>
<evidence type="ECO:0000313" key="1">
    <source>
        <dbReference type="EMBL" id="QSS53012.1"/>
    </source>
</evidence>
<gene>
    <name evidence="1" type="ORF">I7I53_00130</name>
</gene>
<protein>
    <submittedName>
        <fullName evidence="1">Uncharacterized protein</fullName>
    </submittedName>
</protein>
<sequence length="60" mass="6956">MKATLCSYKLRSLLIVPSDNYQVPYPSSSLELIAALCRHQTQSEEDNRYFTINFNKSITR</sequence>
<dbReference type="VEuPathDB" id="FungiDB:I7I53_00130"/>
<dbReference type="AlphaFoldDB" id="A0A8A1LLZ1"/>
<reference evidence="1" key="1">
    <citation type="submission" date="2021-01" db="EMBL/GenBank/DDBJ databases">
        <title>Chromosome-level genome assembly of a human fungal pathogen reveals clustering of transcriptionally co-regulated genes.</title>
        <authorList>
            <person name="Voorhies M."/>
            <person name="Cohen S."/>
            <person name="Shea T.P."/>
            <person name="Petrus S."/>
            <person name="Munoz J.F."/>
            <person name="Poplawski S."/>
            <person name="Goldman W.E."/>
            <person name="Michael T."/>
            <person name="Cuomo C.A."/>
            <person name="Sil A."/>
            <person name="Beyhan S."/>
        </authorList>
    </citation>
    <scope>NUCLEOTIDE SEQUENCE</scope>
    <source>
        <strain evidence="1">H88</strain>
    </source>
</reference>
<organism evidence="1 2">
    <name type="scientific">Ajellomyces capsulatus (strain H88)</name>
    <name type="common">Darling's disease fungus</name>
    <name type="synonym">Histoplasma capsulatum</name>
    <dbReference type="NCBI Taxonomy" id="544711"/>
    <lineage>
        <taxon>Eukaryota</taxon>
        <taxon>Fungi</taxon>
        <taxon>Dikarya</taxon>
        <taxon>Ascomycota</taxon>
        <taxon>Pezizomycotina</taxon>
        <taxon>Eurotiomycetes</taxon>
        <taxon>Eurotiomycetidae</taxon>
        <taxon>Onygenales</taxon>
        <taxon>Ajellomycetaceae</taxon>
        <taxon>Histoplasma</taxon>
    </lineage>
</organism>
<accession>A0A8A1LLZ1</accession>
<evidence type="ECO:0000313" key="2">
    <source>
        <dbReference type="Proteomes" id="UP000663419"/>
    </source>
</evidence>
<name>A0A8A1LLZ1_AJEC8</name>